<gene>
    <name evidence="9" type="primary">argF</name>
    <name evidence="9" type="ORF">NCTC11544_04376</name>
</gene>
<reference evidence="9 10" key="1">
    <citation type="submission" date="2018-06" db="EMBL/GenBank/DDBJ databases">
        <authorList>
            <consortium name="Pathogen Informatics"/>
            <person name="Doyle S."/>
        </authorList>
    </citation>
    <scope>NUCLEOTIDE SEQUENCE [LARGE SCALE GENOMIC DNA]</scope>
    <source>
        <strain evidence="9 10">NCTC11544</strain>
    </source>
</reference>
<protein>
    <recommendedName>
        <fullName evidence="3 6">Ornithine carbamoyltransferase</fullName>
        <shortName evidence="6">OTCase</shortName>
        <ecNumber evidence="3 6">2.1.3.3</ecNumber>
    </recommendedName>
</protein>
<dbReference type="GO" id="GO:0004585">
    <property type="term" value="F:ornithine carbamoyltransferase activity"/>
    <property type="evidence" value="ECO:0007669"/>
    <property type="project" value="UniProtKB-UniRule"/>
</dbReference>
<comment type="caution">
    <text evidence="6">Lacks conserved residue(s) required for the propagation of feature annotation.</text>
</comment>
<evidence type="ECO:0000256" key="1">
    <source>
        <dbReference type="ARBA" id="ARBA00004975"/>
    </source>
</evidence>
<dbReference type="InterPro" id="IPR006130">
    <property type="entry name" value="Asp/Orn_carbamoylTrfase"/>
</dbReference>
<feature type="binding site" evidence="6">
    <location>
        <begin position="271"/>
        <end position="272"/>
    </location>
    <ligand>
        <name>carbamoyl phosphate</name>
        <dbReference type="ChEBI" id="CHEBI:58228"/>
    </ligand>
</feature>
<dbReference type="Proteomes" id="UP000255529">
    <property type="component" value="Unassembled WGS sequence"/>
</dbReference>
<dbReference type="EC" id="2.1.3.3" evidence="3 6"/>
<dbReference type="InterPro" id="IPR036901">
    <property type="entry name" value="Asp/Orn_carbamoylTrfase_sf"/>
</dbReference>
<feature type="binding site" evidence="6">
    <location>
        <begin position="234"/>
        <end position="235"/>
    </location>
    <ligand>
        <name>L-ornithine</name>
        <dbReference type="ChEBI" id="CHEBI:46911"/>
    </ligand>
</feature>
<evidence type="ECO:0000259" key="7">
    <source>
        <dbReference type="Pfam" id="PF00185"/>
    </source>
</evidence>
<dbReference type="FunFam" id="3.40.50.1370:FF:000008">
    <property type="entry name" value="Ornithine carbamoyltransferase"/>
    <property type="match status" value="1"/>
</dbReference>
<evidence type="ECO:0000313" key="9">
    <source>
        <dbReference type="EMBL" id="SUI82845.1"/>
    </source>
</evidence>
<dbReference type="AlphaFoldDB" id="A0A2X2J3U5"/>
<dbReference type="PRINTS" id="PR00100">
    <property type="entry name" value="AOTCASE"/>
</dbReference>
<comment type="similarity">
    <text evidence="2 6">Belongs to the aspartate/ornithine carbamoyltransferase superfamily. OTCase family.</text>
</comment>
<dbReference type="Gene3D" id="3.40.50.1370">
    <property type="entry name" value="Aspartate/ornithine carbamoyltransferase"/>
    <property type="match status" value="2"/>
</dbReference>
<proteinExistence type="inferred from homology"/>
<feature type="domain" description="Aspartate/ornithine carbamoyltransferase carbamoyl-P binding" evidence="8">
    <location>
        <begin position="8"/>
        <end position="148"/>
    </location>
</feature>
<feature type="binding site" evidence="6">
    <location>
        <position position="299"/>
    </location>
    <ligand>
        <name>carbamoyl phosphate</name>
        <dbReference type="ChEBI" id="CHEBI:58228"/>
    </ligand>
</feature>
<dbReference type="InterPro" id="IPR002292">
    <property type="entry name" value="Orn/put_carbamltrans"/>
</dbReference>
<feature type="binding site" evidence="6">
    <location>
        <begin position="57"/>
        <end position="60"/>
    </location>
    <ligand>
        <name>carbamoyl phosphate</name>
        <dbReference type="ChEBI" id="CHEBI:58228"/>
    </ligand>
</feature>
<dbReference type="RefSeq" id="WP_112362543.1">
    <property type="nucleotide sequence ID" value="NZ_CAMIRF010000002.1"/>
</dbReference>
<feature type="binding site" evidence="6">
    <location>
        <position position="108"/>
    </location>
    <ligand>
        <name>carbamoyl phosphate</name>
        <dbReference type="ChEBI" id="CHEBI:58228"/>
    </ligand>
</feature>
<dbReference type="Pfam" id="PF00185">
    <property type="entry name" value="OTCace"/>
    <property type="match status" value="1"/>
</dbReference>
<dbReference type="NCBIfam" id="TIGR00658">
    <property type="entry name" value="orni_carb_tr"/>
    <property type="match status" value="1"/>
</dbReference>
<keyword evidence="4 6" id="KW-0808">Transferase</keyword>
<evidence type="ECO:0000256" key="6">
    <source>
        <dbReference type="HAMAP-Rule" id="MF_01109"/>
    </source>
</evidence>
<dbReference type="PRINTS" id="PR00102">
    <property type="entry name" value="OTCASE"/>
</dbReference>
<dbReference type="SUPFAM" id="SSF53671">
    <property type="entry name" value="Aspartate/ornithine carbamoyltransferase"/>
    <property type="match status" value="1"/>
</dbReference>
<dbReference type="InterPro" id="IPR024904">
    <property type="entry name" value="OTCase_ArgI"/>
</dbReference>
<dbReference type="GO" id="GO:0005737">
    <property type="term" value="C:cytoplasm"/>
    <property type="evidence" value="ECO:0007669"/>
    <property type="project" value="UniProtKB-SubCell"/>
</dbReference>
<comment type="catalytic activity">
    <reaction evidence="5 6">
        <text>carbamoyl phosphate + L-ornithine = L-citrulline + phosphate + H(+)</text>
        <dbReference type="Rhea" id="RHEA:19513"/>
        <dbReference type="ChEBI" id="CHEBI:15378"/>
        <dbReference type="ChEBI" id="CHEBI:43474"/>
        <dbReference type="ChEBI" id="CHEBI:46911"/>
        <dbReference type="ChEBI" id="CHEBI:57743"/>
        <dbReference type="ChEBI" id="CHEBI:58228"/>
        <dbReference type="EC" id="2.1.3.3"/>
    </reaction>
</comment>
<accession>A0A2X2J3U5</accession>
<comment type="subcellular location">
    <subcellularLocation>
        <location evidence="6">Cytoplasm</location>
    </subcellularLocation>
</comment>
<feature type="binding site" evidence="6">
    <location>
        <position position="166"/>
    </location>
    <ligand>
        <name>L-ornithine</name>
        <dbReference type="ChEBI" id="CHEBI:46911"/>
    </ligand>
</feature>
<dbReference type="PANTHER" id="PTHR45753:SF3">
    <property type="entry name" value="ORNITHINE TRANSCARBAMYLASE, MITOCHONDRIAL"/>
    <property type="match status" value="1"/>
</dbReference>
<feature type="binding site" evidence="6">
    <location>
        <begin position="135"/>
        <end position="138"/>
    </location>
    <ligand>
        <name>carbamoyl phosphate</name>
        <dbReference type="ChEBI" id="CHEBI:58228"/>
    </ligand>
</feature>
<feature type="binding site" evidence="6">
    <location>
        <position position="84"/>
    </location>
    <ligand>
        <name>carbamoyl phosphate</name>
        <dbReference type="ChEBI" id="CHEBI:58228"/>
    </ligand>
</feature>
<dbReference type="PANTHER" id="PTHR45753">
    <property type="entry name" value="ORNITHINE CARBAMOYLTRANSFERASE, MITOCHONDRIAL"/>
    <property type="match status" value="1"/>
</dbReference>
<comment type="pathway">
    <text evidence="1">Amino-acid biosynthesis; L-arginine biosynthesis; L-arginine from L-ornithine and carbamoyl phosphate: step 1/3.</text>
</comment>
<dbReference type="EMBL" id="UGYN01000002">
    <property type="protein sequence ID" value="SUI82845.1"/>
    <property type="molecule type" value="Genomic_DNA"/>
</dbReference>
<evidence type="ECO:0000256" key="5">
    <source>
        <dbReference type="ARBA" id="ARBA00048772"/>
    </source>
</evidence>
<organism evidence="9 10">
    <name type="scientific">Serratia quinivorans</name>
    <dbReference type="NCBI Taxonomy" id="137545"/>
    <lineage>
        <taxon>Bacteria</taxon>
        <taxon>Pseudomonadati</taxon>
        <taxon>Pseudomonadota</taxon>
        <taxon>Gammaproteobacteria</taxon>
        <taxon>Enterobacterales</taxon>
        <taxon>Yersiniaceae</taxon>
        <taxon>Serratia</taxon>
    </lineage>
</organism>
<evidence type="ECO:0000313" key="10">
    <source>
        <dbReference type="Proteomes" id="UP000255529"/>
    </source>
</evidence>
<evidence type="ECO:0000256" key="2">
    <source>
        <dbReference type="ARBA" id="ARBA00007805"/>
    </source>
</evidence>
<dbReference type="PROSITE" id="PS00097">
    <property type="entry name" value="CARBAMOYLTRANSFERASE"/>
    <property type="match status" value="1"/>
</dbReference>
<evidence type="ECO:0000259" key="8">
    <source>
        <dbReference type="Pfam" id="PF02729"/>
    </source>
</evidence>
<dbReference type="InterPro" id="IPR006131">
    <property type="entry name" value="Asp_carbamoyltransf_Asp/Orn-bd"/>
</dbReference>
<keyword evidence="6" id="KW-0963">Cytoplasm</keyword>
<feature type="domain" description="Aspartate/ornithine carbamoyltransferase Asp/Orn-binding" evidence="7">
    <location>
        <begin position="154"/>
        <end position="309"/>
    </location>
</feature>
<dbReference type="HAMAP" id="MF_01109">
    <property type="entry name" value="OTCase"/>
    <property type="match status" value="1"/>
</dbReference>
<evidence type="ECO:0000256" key="3">
    <source>
        <dbReference type="ARBA" id="ARBA00013007"/>
    </source>
</evidence>
<dbReference type="GO" id="GO:0042450">
    <property type="term" value="P:L-arginine biosynthetic process via ornithine"/>
    <property type="evidence" value="ECO:0007669"/>
    <property type="project" value="UniProtKB-UniRule"/>
</dbReference>
<name>A0A2X2J3U5_9GAMM</name>
<dbReference type="Pfam" id="PF02729">
    <property type="entry name" value="OTCace_N"/>
    <property type="match status" value="1"/>
</dbReference>
<dbReference type="GO" id="GO:0016597">
    <property type="term" value="F:amino acid binding"/>
    <property type="evidence" value="ECO:0007669"/>
    <property type="project" value="InterPro"/>
</dbReference>
<dbReference type="GO" id="GO:0019240">
    <property type="term" value="P:citrulline biosynthetic process"/>
    <property type="evidence" value="ECO:0007669"/>
    <property type="project" value="TreeGrafter"/>
</dbReference>
<dbReference type="NCBIfam" id="NF001986">
    <property type="entry name" value="PRK00779.1"/>
    <property type="match status" value="1"/>
</dbReference>
<sequence>MRDKFRARHYLAMQDYTAEEIRYLVELATDLKRKWTMREPHEYLRGRTYGMIFEKKSTRTRNSFHAAATALGAQSIYLRPDEMQLSRGEPIKDTARIIDRYFDGLYIRTYGQEIVQEFAQYMKNPVINALTALEHPCQGLADLLTIKEKFGEWKGVKVCYAGDVYNVCHSLMIGCGMMGMDIYVAAPEGYEPVPEILACAQQHAAKSGSKVIVTRDFDEALRGADVVYGNTWHSMGENEAQKEKRIQDFMPYQINAQAMAKARKTAVFMHCLPGYRGEDMTDEVIEGPQSVVWDQGENRMHTVKAVMVATAV</sequence>
<dbReference type="InterPro" id="IPR006132">
    <property type="entry name" value="Asp/Orn_carbamoyltranf_P-bd"/>
</dbReference>
<evidence type="ECO:0000256" key="4">
    <source>
        <dbReference type="ARBA" id="ARBA00022679"/>
    </source>
</evidence>